<keyword evidence="5" id="KW-1185">Reference proteome</keyword>
<dbReference type="PANTHER" id="PTHR35807:SF1">
    <property type="entry name" value="TRANSCRIPTIONAL REGULATOR REDD"/>
    <property type="match status" value="1"/>
</dbReference>
<dbReference type="PRINTS" id="PR00364">
    <property type="entry name" value="DISEASERSIST"/>
</dbReference>
<dbReference type="RefSeq" id="WP_121224971.1">
    <property type="nucleotide sequence ID" value="NZ_JBIUBA010000017.1"/>
</dbReference>
<dbReference type="InterPro" id="IPR016032">
    <property type="entry name" value="Sig_transdc_resp-reg_C-effctor"/>
</dbReference>
<dbReference type="EMBL" id="RBXR01000001">
    <property type="protein sequence ID" value="RKT72153.1"/>
    <property type="molecule type" value="Genomic_DNA"/>
</dbReference>
<dbReference type="InterPro" id="IPR051677">
    <property type="entry name" value="AfsR-DnrI-RedD_regulator"/>
</dbReference>
<evidence type="ECO:0000259" key="3">
    <source>
        <dbReference type="SMART" id="SM01043"/>
    </source>
</evidence>
<dbReference type="Proteomes" id="UP000272729">
    <property type="component" value="Unassembled WGS sequence"/>
</dbReference>
<dbReference type="OrthoDB" id="5521887at2"/>
<keyword evidence="1" id="KW-0805">Transcription regulation</keyword>
<protein>
    <submittedName>
        <fullName evidence="4">DNA-binding SARP family transcriptional activator</fullName>
    </submittedName>
</protein>
<dbReference type="GO" id="GO:0043531">
    <property type="term" value="F:ADP binding"/>
    <property type="evidence" value="ECO:0007669"/>
    <property type="project" value="InterPro"/>
</dbReference>
<dbReference type="PANTHER" id="PTHR35807">
    <property type="entry name" value="TRANSCRIPTIONAL REGULATOR REDD-RELATED"/>
    <property type="match status" value="1"/>
</dbReference>
<gene>
    <name evidence="4" type="ORF">DFJ66_5461</name>
</gene>
<dbReference type="Gene3D" id="1.10.10.10">
    <property type="entry name" value="Winged helix-like DNA-binding domain superfamily/Winged helix DNA-binding domain"/>
    <property type="match status" value="1"/>
</dbReference>
<reference evidence="4 5" key="1">
    <citation type="submission" date="2018-10" db="EMBL/GenBank/DDBJ databases">
        <title>Sequencing the genomes of 1000 actinobacteria strains.</title>
        <authorList>
            <person name="Klenk H.-P."/>
        </authorList>
    </citation>
    <scope>NUCLEOTIDE SEQUENCE [LARGE SCALE GENOMIC DNA]</scope>
    <source>
        <strain evidence="4 5">DSM 43911</strain>
    </source>
</reference>
<sequence>MTGTPEEISFSVLGPLEVRIGDRAVPVPEGRARTLLGGLLLRAGEAVPTRTLVHWLWDGEPPNPSRAKATLQMVVTRLRRALGPANVVRTMPDGYVADIPEGSLDLYRYRALVEQGRYAEALGLWRGDPLGDIRSDTLHQDEVVPLVVHKLAVLERRIESDLRTGADHALVVELQALTRTHPLHEPFWALLVRVLHRTGRRADALAAYQEAANVLARELGAKPGPGLRSAQELVLREDAADTTVPVPRQLPAGPVHFVGRARELDRLTRLVDSRTESSGTVVISAINGVGGIGKTALALHWAHQHADRFPDGQLYANLRGFDPSASPVAVGAVRRAFLNALGVPAERGQQDPDAEAALYQDVFRRKQVLVVLDNARDVEHVRPLLPMASPSLILVTSRNRLGGLTSAAPIVLDPLQHEEAWSLLTRRLGEHRVDGERSAAAGLVDRCAGLPLALAVVAARAATDTVLKLDDLLGELSSESGRLGALDAGDAVGSVRAMFWSSYRNLPAAAARLFRLLSLHPGPDFGVAAAASLMAVPVEEAEGVLEALFDAHLLSRPRLDRFAFHDLVRDFAAERLAEVVETEREEAEARLLGHYVTSAVNAALAYNPHRTPIAVDQPPPGSVTLEFTHTTAGEWLIVEEAAILGLVGRSDAHTWRLAWALADFHERSGRWREMVDVHLVGIEAAQAVGDVEGQARMRQSLGGHQLRSREYEEAARQLKLALSLEVSAGNQRGEAFTCWGLAAVADEAGHRAESLEWARRSLALYTDIGDEAARVSVLSLIGANAIEVGDVESGLAAIREVIEIHESLDDYFGTGATYENIGLALLKTGNRASAAENLRRAVDVWLRRGDRYQTGRSLMMLGDVLAEGGDVVGARDRWTESAQIFDEVGHHDGELVRERLRRYSG</sequence>
<dbReference type="GO" id="GO:0003677">
    <property type="term" value="F:DNA binding"/>
    <property type="evidence" value="ECO:0007669"/>
    <property type="project" value="UniProtKB-KW"/>
</dbReference>
<dbReference type="Gene3D" id="1.25.40.10">
    <property type="entry name" value="Tetratricopeptide repeat domain"/>
    <property type="match status" value="2"/>
</dbReference>
<evidence type="ECO:0000256" key="1">
    <source>
        <dbReference type="ARBA" id="ARBA00023015"/>
    </source>
</evidence>
<dbReference type="InterPro" id="IPR011990">
    <property type="entry name" value="TPR-like_helical_dom_sf"/>
</dbReference>
<dbReference type="SUPFAM" id="SSF48452">
    <property type="entry name" value="TPR-like"/>
    <property type="match status" value="2"/>
</dbReference>
<dbReference type="SUPFAM" id="SSF46894">
    <property type="entry name" value="C-terminal effector domain of the bipartite response regulators"/>
    <property type="match status" value="1"/>
</dbReference>
<dbReference type="InterPro" id="IPR005158">
    <property type="entry name" value="BTAD"/>
</dbReference>
<dbReference type="GO" id="GO:0006355">
    <property type="term" value="P:regulation of DNA-templated transcription"/>
    <property type="evidence" value="ECO:0007669"/>
    <property type="project" value="InterPro"/>
</dbReference>
<evidence type="ECO:0000313" key="4">
    <source>
        <dbReference type="EMBL" id="RKT72153.1"/>
    </source>
</evidence>
<keyword evidence="4" id="KW-0238">DNA-binding</keyword>
<accession>A0A495XI01</accession>
<comment type="caution">
    <text evidence="4">The sequence shown here is derived from an EMBL/GenBank/DDBJ whole genome shotgun (WGS) entry which is preliminary data.</text>
</comment>
<keyword evidence="2" id="KW-0804">Transcription</keyword>
<proteinExistence type="predicted"/>
<feature type="domain" description="Bacterial transcriptional activator" evidence="3">
    <location>
        <begin position="104"/>
        <end position="235"/>
    </location>
</feature>
<dbReference type="InterPro" id="IPR036388">
    <property type="entry name" value="WH-like_DNA-bd_sf"/>
</dbReference>
<dbReference type="Pfam" id="PF03704">
    <property type="entry name" value="BTAD"/>
    <property type="match status" value="1"/>
</dbReference>
<evidence type="ECO:0000256" key="2">
    <source>
        <dbReference type="ARBA" id="ARBA00023163"/>
    </source>
</evidence>
<dbReference type="InterPro" id="IPR027417">
    <property type="entry name" value="P-loop_NTPase"/>
</dbReference>
<dbReference type="AlphaFoldDB" id="A0A495XI01"/>
<organism evidence="4 5">
    <name type="scientific">Saccharothrix variisporea</name>
    <dbReference type="NCBI Taxonomy" id="543527"/>
    <lineage>
        <taxon>Bacteria</taxon>
        <taxon>Bacillati</taxon>
        <taxon>Actinomycetota</taxon>
        <taxon>Actinomycetes</taxon>
        <taxon>Pseudonocardiales</taxon>
        <taxon>Pseudonocardiaceae</taxon>
        <taxon>Saccharothrix</taxon>
    </lineage>
</organism>
<name>A0A495XI01_9PSEU</name>
<dbReference type="SUPFAM" id="SSF52540">
    <property type="entry name" value="P-loop containing nucleoside triphosphate hydrolases"/>
    <property type="match status" value="1"/>
</dbReference>
<dbReference type="CDD" id="cd15831">
    <property type="entry name" value="BTAD"/>
    <property type="match status" value="1"/>
</dbReference>
<dbReference type="SMART" id="SM01043">
    <property type="entry name" value="BTAD"/>
    <property type="match status" value="1"/>
</dbReference>
<evidence type="ECO:0000313" key="5">
    <source>
        <dbReference type="Proteomes" id="UP000272729"/>
    </source>
</evidence>